<feature type="region of interest" description="Disordered" evidence="1">
    <location>
        <begin position="50"/>
        <end position="153"/>
    </location>
</feature>
<feature type="compositionally biased region" description="Polar residues" evidence="1">
    <location>
        <begin position="110"/>
        <end position="119"/>
    </location>
</feature>
<dbReference type="AlphaFoldDB" id="A0AAV0WET7"/>
<comment type="caution">
    <text evidence="2">The sequence shown here is derived from an EMBL/GenBank/DDBJ whole genome shotgun (WGS) entry which is preliminary data.</text>
</comment>
<accession>A0AAV0WET7</accession>
<organism evidence="2 3">
    <name type="scientific">Macrosiphum euphorbiae</name>
    <name type="common">potato aphid</name>
    <dbReference type="NCBI Taxonomy" id="13131"/>
    <lineage>
        <taxon>Eukaryota</taxon>
        <taxon>Metazoa</taxon>
        <taxon>Ecdysozoa</taxon>
        <taxon>Arthropoda</taxon>
        <taxon>Hexapoda</taxon>
        <taxon>Insecta</taxon>
        <taxon>Pterygota</taxon>
        <taxon>Neoptera</taxon>
        <taxon>Paraneoptera</taxon>
        <taxon>Hemiptera</taxon>
        <taxon>Sternorrhyncha</taxon>
        <taxon>Aphidomorpha</taxon>
        <taxon>Aphidoidea</taxon>
        <taxon>Aphididae</taxon>
        <taxon>Macrosiphini</taxon>
        <taxon>Macrosiphum</taxon>
    </lineage>
</organism>
<evidence type="ECO:0000313" key="2">
    <source>
        <dbReference type="EMBL" id="CAI6354318.1"/>
    </source>
</evidence>
<evidence type="ECO:0000313" key="3">
    <source>
        <dbReference type="Proteomes" id="UP001160148"/>
    </source>
</evidence>
<name>A0AAV0WET7_9HEMI</name>
<keyword evidence="3" id="KW-1185">Reference proteome</keyword>
<reference evidence="2 3" key="1">
    <citation type="submission" date="2023-01" db="EMBL/GenBank/DDBJ databases">
        <authorList>
            <person name="Whitehead M."/>
        </authorList>
    </citation>
    <scope>NUCLEOTIDE SEQUENCE [LARGE SCALE GENOMIC DNA]</scope>
</reference>
<proteinExistence type="predicted"/>
<gene>
    <name evidence="2" type="ORF">MEUPH1_LOCUS10336</name>
</gene>
<feature type="compositionally biased region" description="Basic and acidic residues" evidence="1">
    <location>
        <begin position="90"/>
        <end position="108"/>
    </location>
</feature>
<evidence type="ECO:0000256" key="1">
    <source>
        <dbReference type="SAM" id="MobiDB-lite"/>
    </source>
</evidence>
<feature type="region of interest" description="Disordered" evidence="1">
    <location>
        <begin position="1"/>
        <end position="30"/>
    </location>
</feature>
<sequence length="219" mass="24142">MVGTNEAKKVPGKRGIHHRNHSLCFKRTTPTEEPNIDHITITVDKPISTARGSLKTLQPDELRLPSQVRGTDPDLANRHQPNRYQEYGDPDPRSRGERGRRDVVRDADETTPNTRTRTSGEVGHSDNYLRTGNARNGADSAGPGGSYPIGQGELGVQDRQADLVHLRTGQQHTGQTSSPRWARTYTAVVVRPKPPVGLWFPMVPTDTTGNTTTRRIGSV</sequence>
<protein>
    <submittedName>
        <fullName evidence="2">Uncharacterized protein</fullName>
    </submittedName>
</protein>
<dbReference type="EMBL" id="CARXXK010000002">
    <property type="protein sequence ID" value="CAI6354318.1"/>
    <property type="molecule type" value="Genomic_DNA"/>
</dbReference>
<feature type="compositionally biased region" description="Basic residues" evidence="1">
    <location>
        <begin position="10"/>
        <end position="21"/>
    </location>
</feature>
<dbReference type="Proteomes" id="UP001160148">
    <property type="component" value="Unassembled WGS sequence"/>
</dbReference>